<evidence type="ECO:0000256" key="1">
    <source>
        <dbReference type="SAM" id="MobiDB-lite"/>
    </source>
</evidence>
<feature type="compositionally biased region" description="Polar residues" evidence="1">
    <location>
        <begin position="132"/>
        <end position="154"/>
    </location>
</feature>
<gene>
    <name evidence="2" type="ORF">D5086_0000192280</name>
</gene>
<dbReference type="AlphaFoldDB" id="A0A4U5PSD8"/>
<reference evidence="2" key="1">
    <citation type="submission" date="2018-10" db="EMBL/GenBank/DDBJ databases">
        <title>Population genomic analysis revealed the cold adaptation of white poplar.</title>
        <authorList>
            <person name="Liu Y.-J."/>
        </authorList>
    </citation>
    <scope>NUCLEOTIDE SEQUENCE [LARGE SCALE GENOMIC DNA]</scope>
    <source>
        <strain evidence="2">PAL-ZL1</strain>
    </source>
</reference>
<organism evidence="2">
    <name type="scientific">Populus alba</name>
    <name type="common">White poplar</name>
    <dbReference type="NCBI Taxonomy" id="43335"/>
    <lineage>
        <taxon>Eukaryota</taxon>
        <taxon>Viridiplantae</taxon>
        <taxon>Streptophyta</taxon>
        <taxon>Embryophyta</taxon>
        <taxon>Tracheophyta</taxon>
        <taxon>Spermatophyta</taxon>
        <taxon>Magnoliopsida</taxon>
        <taxon>eudicotyledons</taxon>
        <taxon>Gunneridae</taxon>
        <taxon>Pentapetalae</taxon>
        <taxon>rosids</taxon>
        <taxon>fabids</taxon>
        <taxon>Malpighiales</taxon>
        <taxon>Salicaceae</taxon>
        <taxon>Saliceae</taxon>
        <taxon>Populus</taxon>
    </lineage>
</organism>
<feature type="region of interest" description="Disordered" evidence="1">
    <location>
        <begin position="111"/>
        <end position="179"/>
    </location>
</feature>
<sequence>MQDVLVPTEIDQEVEDWYDGHKMKTKSWESERICWGLDDNMVILEIRGGEGRTEKPLETRLALRASLDFTKGLSHSSSARPTVADSIESSDNSSSIVAPFHISSNDFCTVSSSGRSSSPAASSISGSSSPRLVSTPTPDTPRSATVGSVATSHLTQHRELQQQGNCQQPCNNQHLPSAP</sequence>
<accession>A0A4U5PSD8</accession>
<name>A0A4U5PSD8_POPAL</name>
<evidence type="ECO:0000313" key="2">
    <source>
        <dbReference type="EMBL" id="TKR99521.1"/>
    </source>
</evidence>
<protein>
    <submittedName>
        <fullName evidence="2">Uncharacterized protein</fullName>
    </submittedName>
</protein>
<feature type="region of interest" description="Disordered" evidence="1">
    <location>
        <begin position="72"/>
        <end position="91"/>
    </location>
</feature>
<dbReference type="EMBL" id="RCHU01000624">
    <property type="protein sequence ID" value="TKR99521.1"/>
    <property type="molecule type" value="Genomic_DNA"/>
</dbReference>
<feature type="compositionally biased region" description="Low complexity" evidence="1">
    <location>
        <begin position="161"/>
        <end position="173"/>
    </location>
</feature>
<comment type="caution">
    <text evidence="2">The sequence shown here is derived from an EMBL/GenBank/DDBJ whole genome shotgun (WGS) entry which is preliminary data.</text>
</comment>
<proteinExistence type="predicted"/>
<feature type="compositionally biased region" description="Low complexity" evidence="1">
    <location>
        <begin position="111"/>
        <end position="131"/>
    </location>
</feature>